<dbReference type="Proteomes" id="UP000182985">
    <property type="component" value="Unassembled WGS sequence"/>
</dbReference>
<gene>
    <name evidence="1" type="ORF">BLA27_06835</name>
</gene>
<protein>
    <submittedName>
        <fullName evidence="1">Uncharacterized protein</fullName>
    </submittedName>
</protein>
<name>A0A1J6I5P3_9HYPH</name>
<evidence type="ECO:0000313" key="1">
    <source>
        <dbReference type="EMBL" id="OIS94226.1"/>
    </source>
</evidence>
<proteinExistence type="predicted"/>
<dbReference type="AlphaFoldDB" id="A0A1J6I5P3"/>
<comment type="caution">
    <text evidence="1">The sequence shown here is derived from an EMBL/GenBank/DDBJ whole genome shotgun (WGS) entry which is preliminary data.</text>
</comment>
<evidence type="ECO:0000313" key="2">
    <source>
        <dbReference type="Proteomes" id="UP000182985"/>
    </source>
</evidence>
<keyword evidence="2" id="KW-1185">Reference proteome</keyword>
<dbReference type="RefSeq" id="WP_071631042.1">
    <property type="nucleotide sequence ID" value="NZ_MOEC01000005.1"/>
</dbReference>
<sequence length="89" mass="9652">MALANFQRSFQEARARHTDRRALAGIEKTIAGTVIFASKEGTCQLDMSLHGECTSHPSDCHHYLSAAPSALDRGALDDPEGGRRVTEVL</sequence>
<reference evidence="1 2" key="1">
    <citation type="submission" date="2016-10" db="EMBL/GenBank/DDBJ databases">
        <title>The Draft Genome Sequence of the Potato Rhizosphere Bacteria Ochrobactrum sp. IPA7.2.</title>
        <authorList>
            <person name="Gogoleva N.E."/>
            <person name="Khlopko Y.A."/>
            <person name="Burygin G.L."/>
            <person name="Plotnikov A.O."/>
        </authorList>
    </citation>
    <scope>NUCLEOTIDE SEQUENCE [LARGE SCALE GENOMIC DNA]</scope>
    <source>
        <strain evidence="1 2">IPA7.2</strain>
    </source>
</reference>
<accession>A0A1J6I5P3</accession>
<dbReference type="EMBL" id="MOEC01000005">
    <property type="protein sequence ID" value="OIS94226.1"/>
    <property type="molecule type" value="Genomic_DNA"/>
</dbReference>
<organism evidence="1 2">
    <name type="scientific">Brucella cytisi</name>
    <dbReference type="NCBI Taxonomy" id="407152"/>
    <lineage>
        <taxon>Bacteria</taxon>
        <taxon>Pseudomonadati</taxon>
        <taxon>Pseudomonadota</taxon>
        <taxon>Alphaproteobacteria</taxon>
        <taxon>Hyphomicrobiales</taxon>
        <taxon>Brucellaceae</taxon>
        <taxon>Brucella/Ochrobactrum group</taxon>
        <taxon>Brucella</taxon>
    </lineage>
</organism>